<dbReference type="Proteomes" id="UP000429607">
    <property type="component" value="Unassembled WGS sequence"/>
</dbReference>
<evidence type="ECO:0000313" key="4">
    <source>
        <dbReference type="EMBL" id="KAE9348385.1"/>
    </source>
</evidence>
<comment type="caution">
    <text evidence="2">The sequence shown here is derived from an EMBL/GenBank/DDBJ whole genome shotgun (WGS) entry which is preliminary data.</text>
</comment>
<organism evidence="2 7">
    <name type="scientific">Phytophthora rubi</name>
    <dbReference type="NCBI Taxonomy" id="129364"/>
    <lineage>
        <taxon>Eukaryota</taxon>
        <taxon>Sar</taxon>
        <taxon>Stramenopiles</taxon>
        <taxon>Oomycota</taxon>
        <taxon>Peronosporomycetes</taxon>
        <taxon>Peronosporales</taxon>
        <taxon>Peronosporaceae</taxon>
        <taxon>Phytophthora</taxon>
    </lineage>
</organism>
<dbReference type="Proteomes" id="UP000435112">
    <property type="component" value="Unassembled WGS sequence"/>
</dbReference>
<evidence type="ECO:0000313" key="3">
    <source>
        <dbReference type="EMBL" id="KAE9042608.1"/>
    </source>
</evidence>
<feature type="region of interest" description="Disordered" evidence="1">
    <location>
        <begin position="30"/>
        <end position="62"/>
    </location>
</feature>
<reference evidence="5 7" key="1">
    <citation type="submission" date="2018-09" db="EMBL/GenBank/DDBJ databases">
        <title>Genomic investigation of the strawberry pathogen Phytophthora fragariae indicates pathogenicity is determined by transcriptional variation in three key races.</title>
        <authorList>
            <person name="Adams T.M."/>
            <person name="Armitage A.D."/>
            <person name="Sobczyk M.K."/>
            <person name="Bates H.J."/>
            <person name="Dunwell J.M."/>
            <person name="Nellist C.F."/>
            <person name="Harrison R.J."/>
        </authorList>
    </citation>
    <scope>NUCLEOTIDE SEQUENCE [LARGE SCALE GENOMIC DNA]</scope>
    <source>
        <strain evidence="3 5">SCRP249</strain>
        <strain evidence="2 7">SCRP324</strain>
        <strain evidence="4 6">SCRP333</strain>
    </source>
</reference>
<evidence type="ECO:0000313" key="2">
    <source>
        <dbReference type="EMBL" id="KAE9037563.1"/>
    </source>
</evidence>
<evidence type="ECO:0000313" key="7">
    <source>
        <dbReference type="Proteomes" id="UP000435112"/>
    </source>
</evidence>
<dbReference type="EMBL" id="QXFU01000294">
    <property type="protein sequence ID" value="KAE9037563.1"/>
    <property type="molecule type" value="Genomic_DNA"/>
</dbReference>
<dbReference type="EMBL" id="QXFT01000287">
    <property type="protein sequence ID" value="KAE9348385.1"/>
    <property type="molecule type" value="Genomic_DNA"/>
</dbReference>
<gene>
    <name evidence="3" type="ORF">PR001_g6129</name>
    <name evidence="2" type="ORF">PR002_g6513</name>
    <name evidence="4" type="ORF">PR003_g6454</name>
</gene>
<dbReference type="AlphaFoldDB" id="A0A6A3N282"/>
<proteinExistence type="predicted"/>
<dbReference type="EMBL" id="QXFV01000283">
    <property type="protein sequence ID" value="KAE9042608.1"/>
    <property type="molecule type" value="Genomic_DNA"/>
</dbReference>
<sequence>MKCRSGAGARKLTPRDEYRQLGAKLVATSRKLQRQRRWRQTETTGFTTLGKPSNGVKPYPLASNRRYEQSDVKEVAVKLEPATDVGSEPPAAEHRTDPAEQVAALKPQCECFEDAGGRDSRPQCQSSWKWRLQGASWRGQDGRSGIGLAAT</sequence>
<evidence type="ECO:0000313" key="6">
    <source>
        <dbReference type="Proteomes" id="UP000434957"/>
    </source>
</evidence>
<dbReference type="Proteomes" id="UP000434957">
    <property type="component" value="Unassembled WGS sequence"/>
</dbReference>
<name>A0A6A3N282_9STRA</name>
<accession>A0A6A3N282</accession>
<protein>
    <submittedName>
        <fullName evidence="2">Uncharacterized protein</fullName>
    </submittedName>
</protein>
<evidence type="ECO:0000256" key="1">
    <source>
        <dbReference type="SAM" id="MobiDB-lite"/>
    </source>
</evidence>
<keyword evidence="6" id="KW-1185">Reference proteome</keyword>
<evidence type="ECO:0000313" key="5">
    <source>
        <dbReference type="Proteomes" id="UP000429607"/>
    </source>
</evidence>
<feature type="region of interest" description="Disordered" evidence="1">
    <location>
        <begin position="80"/>
        <end position="100"/>
    </location>
</feature>